<proteinExistence type="predicted"/>
<reference evidence="1" key="1">
    <citation type="submission" date="2020-08" db="EMBL/GenBank/DDBJ databases">
        <title>Multicomponent nature underlies the extraordinary mechanical properties of spider dragline silk.</title>
        <authorList>
            <person name="Kono N."/>
            <person name="Nakamura H."/>
            <person name="Mori M."/>
            <person name="Yoshida Y."/>
            <person name="Ohtoshi R."/>
            <person name="Malay A.D."/>
            <person name="Moran D.A.P."/>
            <person name="Tomita M."/>
            <person name="Numata K."/>
            <person name="Arakawa K."/>
        </authorList>
    </citation>
    <scope>NUCLEOTIDE SEQUENCE</scope>
</reference>
<name>A0A8X6I2K7_9ARAC</name>
<sequence>IGLYFKRRNQAWYAKLLHCSLNDFVLRGTSQIESNFQLFTPQWRRMKNVIINDSRRFEEYLRVIFSLTKKPQHTSSRFESHQSSAYANLAIIL</sequence>
<evidence type="ECO:0000313" key="1">
    <source>
        <dbReference type="EMBL" id="GFS28239.1"/>
    </source>
</evidence>
<accession>A0A8X6I2K7</accession>
<evidence type="ECO:0000313" key="2">
    <source>
        <dbReference type="Proteomes" id="UP000886998"/>
    </source>
</evidence>
<protein>
    <submittedName>
        <fullName evidence="1">Uncharacterized protein</fullName>
    </submittedName>
</protein>
<gene>
    <name evidence="1" type="ORF">TNIN_169351</name>
</gene>
<comment type="caution">
    <text evidence="1">The sequence shown here is derived from an EMBL/GenBank/DDBJ whole genome shotgun (WGS) entry which is preliminary data.</text>
</comment>
<dbReference type="Proteomes" id="UP000886998">
    <property type="component" value="Unassembled WGS sequence"/>
</dbReference>
<feature type="non-terminal residue" evidence="1">
    <location>
        <position position="1"/>
    </location>
</feature>
<keyword evidence="2" id="KW-1185">Reference proteome</keyword>
<dbReference type="EMBL" id="BMAV01023877">
    <property type="protein sequence ID" value="GFS28239.1"/>
    <property type="molecule type" value="Genomic_DNA"/>
</dbReference>
<dbReference type="AlphaFoldDB" id="A0A8X6I2K7"/>
<organism evidence="1 2">
    <name type="scientific">Trichonephila inaurata madagascariensis</name>
    <dbReference type="NCBI Taxonomy" id="2747483"/>
    <lineage>
        <taxon>Eukaryota</taxon>
        <taxon>Metazoa</taxon>
        <taxon>Ecdysozoa</taxon>
        <taxon>Arthropoda</taxon>
        <taxon>Chelicerata</taxon>
        <taxon>Arachnida</taxon>
        <taxon>Araneae</taxon>
        <taxon>Araneomorphae</taxon>
        <taxon>Entelegynae</taxon>
        <taxon>Araneoidea</taxon>
        <taxon>Nephilidae</taxon>
        <taxon>Trichonephila</taxon>
        <taxon>Trichonephila inaurata</taxon>
    </lineage>
</organism>